<evidence type="ECO:0000256" key="4">
    <source>
        <dbReference type="ARBA" id="ARBA00023235"/>
    </source>
</evidence>
<evidence type="ECO:0000256" key="1">
    <source>
        <dbReference type="ARBA" id="ARBA00022605"/>
    </source>
</evidence>
<proteinExistence type="predicted"/>
<dbReference type="EMBL" id="QRHR01000001">
    <property type="protein sequence ID" value="RHF90765.1"/>
    <property type="molecule type" value="Genomic_DNA"/>
</dbReference>
<evidence type="ECO:0000256" key="3">
    <source>
        <dbReference type="ARBA" id="ARBA00023141"/>
    </source>
</evidence>
<evidence type="ECO:0000313" key="8">
    <source>
        <dbReference type="Proteomes" id="UP000286186"/>
    </source>
</evidence>
<evidence type="ECO:0000256" key="2">
    <source>
        <dbReference type="ARBA" id="ARBA00022822"/>
    </source>
</evidence>
<evidence type="ECO:0000259" key="6">
    <source>
        <dbReference type="Pfam" id="PF00697"/>
    </source>
</evidence>
<sequence length="29" mass="3245">MQGDLSSGVETDGIKDKEKIKKVIEIVRQ</sequence>
<organism evidence="7 8">
    <name type="scientific">Eubacterium ventriosum</name>
    <dbReference type="NCBI Taxonomy" id="39496"/>
    <lineage>
        <taxon>Bacteria</taxon>
        <taxon>Bacillati</taxon>
        <taxon>Bacillota</taxon>
        <taxon>Clostridia</taxon>
        <taxon>Eubacteriales</taxon>
        <taxon>Eubacteriaceae</taxon>
        <taxon>Eubacterium</taxon>
    </lineage>
</organism>
<feature type="domain" description="N-(5'phosphoribosyl) anthranilate isomerase (PRAI)" evidence="6">
    <location>
        <begin position="4"/>
        <end position="25"/>
    </location>
</feature>
<gene>
    <name evidence="7" type="ORF">DW652_00710</name>
</gene>
<dbReference type="Gene3D" id="3.20.20.70">
    <property type="entry name" value="Aldolase class I"/>
    <property type="match status" value="1"/>
</dbReference>
<keyword evidence="1" id="KW-0028">Amino-acid biosynthesis</keyword>
<keyword evidence="2" id="KW-0822">Tryptophan biosynthesis</keyword>
<dbReference type="AlphaFoldDB" id="A0A414RCK9"/>
<dbReference type="GO" id="GO:0000162">
    <property type="term" value="P:L-tryptophan biosynthetic process"/>
    <property type="evidence" value="ECO:0007669"/>
    <property type="project" value="UniProtKB-KW"/>
</dbReference>
<dbReference type="Pfam" id="PF00697">
    <property type="entry name" value="PRAI"/>
    <property type="match status" value="1"/>
</dbReference>
<accession>A0A414RCK9</accession>
<keyword evidence="4" id="KW-0413">Isomerase</keyword>
<reference evidence="7 8" key="1">
    <citation type="submission" date="2018-08" db="EMBL/GenBank/DDBJ databases">
        <title>A genome reference for cultivated species of the human gut microbiota.</title>
        <authorList>
            <person name="Zou Y."/>
            <person name="Xue W."/>
            <person name="Luo G."/>
        </authorList>
    </citation>
    <scope>NUCLEOTIDE SEQUENCE [LARGE SCALE GENOMIC DNA]</scope>
    <source>
        <strain evidence="7 8">AM23-22</strain>
    </source>
</reference>
<dbReference type="InterPro" id="IPR013785">
    <property type="entry name" value="Aldolase_TIM"/>
</dbReference>
<keyword evidence="3" id="KW-0057">Aromatic amino acid biosynthesis</keyword>
<dbReference type="GO" id="GO:0004640">
    <property type="term" value="F:phosphoribosylanthranilate isomerase activity"/>
    <property type="evidence" value="ECO:0007669"/>
    <property type="project" value="InterPro"/>
</dbReference>
<evidence type="ECO:0000256" key="5">
    <source>
        <dbReference type="ARBA" id="ARBA00029440"/>
    </source>
</evidence>
<protein>
    <recommendedName>
        <fullName evidence="6">N-(5'phosphoribosyl) anthranilate isomerase (PRAI) domain-containing protein</fullName>
    </recommendedName>
</protein>
<dbReference type="InterPro" id="IPR001240">
    <property type="entry name" value="PRAI_dom"/>
</dbReference>
<dbReference type="RefSeq" id="WP_118231138.1">
    <property type="nucleotide sequence ID" value="NZ_CAUEJY010000006.1"/>
</dbReference>
<comment type="pathway">
    <text evidence="5">Amino-acid biosynthesis.</text>
</comment>
<comment type="caution">
    <text evidence="7">The sequence shown here is derived from an EMBL/GenBank/DDBJ whole genome shotgun (WGS) entry which is preliminary data.</text>
</comment>
<dbReference type="Proteomes" id="UP000286186">
    <property type="component" value="Unassembled WGS sequence"/>
</dbReference>
<name>A0A414RCK9_9FIRM</name>
<evidence type="ECO:0000313" key="7">
    <source>
        <dbReference type="EMBL" id="RHF90765.1"/>
    </source>
</evidence>